<proteinExistence type="predicted"/>
<protein>
    <submittedName>
        <fullName evidence="1">Uncharacterized protein</fullName>
    </submittedName>
</protein>
<gene>
    <name evidence="1" type="ORF">MNBD_GAMMA20-1410</name>
</gene>
<accession>A0A3B0ZW25</accession>
<name>A0A3B0ZW25_9ZZZZ</name>
<dbReference type="AlphaFoldDB" id="A0A3B0ZW25"/>
<sequence>MTVNPPRVIRADKCAFVSIWLTTKGEYLKILAKLIKKRGKAVFL</sequence>
<dbReference type="EMBL" id="UOFU01000026">
    <property type="protein sequence ID" value="VAW93420.1"/>
    <property type="molecule type" value="Genomic_DNA"/>
</dbReference>
<reference evidence="1" key="1">
    <citation type="submission" date="2018-06" db="EMBL/GenBank/DDBJ databases">
        <authorList>
            <person name="Zhirakovskaya E."/>
        </authorList>
    </citation>
    <scope>NUCLEOTIDE SEQUENCE</scope>
</reference>
<evidence type="ECO:0000313" key="1">
    <source>
        <dbReference type="EMBL" id="VAW93420.1"/>
    </source>
</evidence>
<organism evidence="1">
    <name type="scientific">hydrothermal vent metagenome</name>
    <dbReference type="NCBI Taxonomy" id="652676"/>
    <lineage>
        <taxon>unclassified sequences</taxon>
        <taxon>metagenomes</taxon>
        <taxon>ecological metagenomes</taxon>
    </lineage>
</organism>